<organism evidence="3 4">
    <name type="scientific">Thermaerobacter composti</name>
    <dbReference type="NCBI Taxonomy" id="554949"/>
    <lineage>
        <taxon>Bacteria</taxon>
        <taxon>Bacillati</taxon>
        <taxon>Bacillota</taxon>
        <taxon>Clostridia</taxon>
        <taxon>Eubacteriales</taxon>
        <taxon>Clostridiales Family XVII. Incertae Sedis</taxon>
        <taxon>Thermaerobacter</taxon>
    </lineage>
</organism>
<feature type="compositionally biased region" description="Low complexity" evidence="1">
    <location>
        <begin position="83"/>
        <end position="94"/>
    </location>
</feature>
<dbReference type="Proteomes" id="UP001304683">
    <property type="component" value="Chromosome"/>
</dbReference>
<dbReference type="PANTHER" id="PTHR42867:SF1">
    <property type="entry name" value="MEMBRANE PROTEIN-RELATED"/>
    <property type="match status" value="1"/>
</dbReference>
<feature type="transmembrane region" description="Helical" evidence="2">
    <location>
        <begin position="267"/>
        <end position="287"/>
    </location>
</feature>
<keyword evidence="2" id="KW-0472">Membrane</keyword>
<dbReference type="PANTHER" id="PTHR42867">
    <property type="entry name" value="MEMBRANE PROTEIN-RELATED"/>
    <property type="match status" value="1"/>
</dbReference>
<gene>
    <name evidence="3" type="ORF">Q5761_00605</name>
</gene>
<keyword evidence="2" id="KW-0812">Transmembrane</keyword>
<evidence type="ECO:0000313" key="4">
    <source>
        <dbReference type="Proteomes" id="UP001304683"/>
    </source>
</evidence>
<dbReference type="RefSeq" id="WP_318750794.1">
    <property type="nucleotide sequence ID" value="NZ_CP132508.1"/>
</dbReference>
<feature type="transmembrane region" description="Helical" evidence="2">
    <location>
        <begin position="179"/>
        <end position="196"/>
    </location>
</feature>
<dbReference type="EMBL" id="CP132508">
    <property type="protein sequence ID" value="WPD19207.1"/>
    <property type="molecule type" value="Genomic_DNA"/>
</dbReference>
<sequence>MELRERFGGQAVIEGVMMRGAGRIALAVRRSDGSIHVTVRSHTAYAARRRWLGWPVIRGAAALAEALVIGIQALNESARLAEEPAPAGAGSSAATAREGDPASVASAPGQGGRRSAGGPAAAAATAAGVSRGRAVGDPWWVTAVNGLAVAAGLGLFVVLPTGVAARLATGEVARNVVEGIVRLALLVGYLVAIGRIPDIRRVYQYHGAEHKAIHALEAGAPLEPAVAQGFSRFHPRCGTAFLLFVAVVAVLVHTLFGWPGFWERTLLRLASVPLVAGLAYEGILWAARSDRAWARWMAAPGLWLQRLTTAEPSLDQLEVALAALKACLPAATHVPAAVPAAAGAAAAPGGASAVSTGAAPR</sequence>
<keyword evidence="4" id="KW-1185">Reference proteome</keyword>
<evidence type="ECO:0000313" key="3">
    <source>
        <dbReference type="EMBL" id="WPD19207.1"/>
    </source>
</evidence>
<reference evidence="3 4" key="1">
    <citation type="submission" date="2023-08" db="EMBL/GenBank/DDBJ databases">
        <title>Genome sequence of Thermaerobacter compostii strain Ins1, a spore-forming filamentous bacterium isolated from a deep geothermal reservoir.</title>
        <authorList>
            <person name="Bregnard D."/>
            <person name="Gonzalez D."/>
            <person name="Junier P."/>
        </authorList>
    </citation>
    <scope>NUCLEOTIDE SEQUENCE [LARGE SCALE GENOMIC DNA]</scope>
    <source>
        <strain evidence="3 4">Ins1</strain>
    </source>
</reference>
<dbReference type="Pfam" id="PF07136">
    <property type="entry name" value="DUF1385"/>
    <property type="match status" value="1"/>
</dbReference>
<proteinExistence type="predicted"/>
<accession>A0ABZ0QRK4</accession>
<feature type="transmembrane region" description="Helical" evidence="2">
    <location>
        <begin position="240"/>
        <end position="261"/>
    </location>
</feature>
<name>A0ABZ0QRK4_9FIRM</name>
<feature type="transmembrane region" description="Helical" evidence="2">
    <location>
        <begin position="139"/>
        <end position="159"/>
    </location>
</feature>
<protein>
    <submittedName>
        <fullName evidence="3">DUF1385 domain-containing protein</fullName>
    </submittedName>
</protein>
<evidence type="ECO:0000256" key="1">
    <source>
        <dbReference type="SAM" id="MobiDB-lite"/>
    </source>
</evidence>
<feature type="region of interest" description="Disordered" evidence="1">
    <location>
        <begin position="82"/>
        <end position="118"/>
    </location>
</feature>
<dbReference type="InterPro" id="IPR010787">
    <property type="entry name" value="DUF1385"/>
</dbReference>
<evidence type="ECO:0000256" key="2">
    <source>
        <dbReference type="SAM" id="Phobius"/>
    </source>
</evidence>
<keyword evidence="2" id="KW-1133">Transmembrane helix</keyword>